<dbReference type="Pfam" id="PF00014">
    <property type="entry name" value="Kunitz_BPTI"/>
    <property type="match status" value="1"/>
</dbReference>
<dbReference type="FunFam" id="4.10.410.10:FF:000015">
    <property type="entry name" value="WAP four-disulfide core domain 6A"/>
    <property type="match status" value="1"/>
</dbReference>
<evidence type="ECO:0000259" key="6">
    <source>
        <dbReference type="PROSITE" id="PS50279"/>
    </source>
</evidence>
<dbReference type="InterPro" id="IPR020901">
    <property type="entry name" value="Prtase_inh_Kunz-CS"/>
</dbReference>
<dbReference type="SUPFAM" id="SSF57256">
    <property type="entry name" value="Elafin-like"/>
    <property type="match status" value="1"/>
</dbReference>
<evidence type="ECO:0000313" key="9">
    <source>
        <dbReference type="RefSeq" id="XP_025788409.1"/>
    </source>
</evidence>
<evidence type="ECO:0000256" key="1">
    <source>
        <dbReference type="ARBA" id="ARBA00022690"/>
    </source>
</evidence>
<evidence type="ECO:0000256" key="4">
    <source>
        <dbReference type="SAM" id="MobiDB-lite"/>
    </source>
</evidence>
<protein>
    <submittedName>
        <fullName evidence="9">Eppin-like</fullName>
    </submittedName>
</protein>
<evidence type="ECO:0000256" key="2">
    <source>
        <dbReference type="ARBA" id="ARBA00022900"/>
    </source>
</evidence>
<proteinExistence type="predicted"/>
<dbReference type="InterPro" id="IPR002223">
    <property type="entry name" value="Kunitz_BPTI"/>
</dbReference>
<reference evidence="9" key="1">
    <citation type="submission" date="2025-08" db="UniProtKB">
        <authorList>
            <consortium name="RefSeq"/>
        </authorList>
    </citation>
    <scope>IDENTIFICATION</scope>
    <source>
        <tissue evidence="9">Blood</tissue>
    </source>
</reference>
<organism evidence="8 9">
    <name type="scientific">Puma concolor</name>
    <name type="common">Mountain lion</name>
    <name type="synonym">Felis concolor</name>
    <dbReference type="NCBI Taxonomy" id="9696"/>
    <lineage>
        <taxon>Eukaryota</taxon>
        <taxon>Metazoa</taxon>
        <taxon>Chordata</taxon>
        <taxon>Craniata</taxon>
        <taxon>Vertebrata</taxon>
        <taxon>Euteleostomi</taxon>
        <taxon>Mammalia</taxon>
        <taxon>Eutheria</taxon>
        <taxon>Laurasiatheria</taxon>
        <taxon>Carnivora</taxon>
        <taxon>Feliformia</taxon>
        <taxon>Felidae</taxon>
        <taxon>Felinae</taxon>
        <taxon>Puma</taxon>
    </lineage>
</organism>
<dbReference type="Pfam" id="PF00095">
    <property type="entry name" value="WAP"/>
    <property type="match status" value="1"/>
</dbReference>
<dbReference type="Proteomes" id="UP000515131">
    <property type="component" value="Unplaced"/>
</dbReference>
<name>A0A6P6IKT1_PUMCO</name>
<dbReference type="PRINTS" id="PR00759">
    <property type="entry name" value="BASICPTASE"/>
</dbReference>
<feature type="domain" description="BPTI/Kunitz inhibitor" evidence="6">
    <location>
        <begin position="77"/>
        <end position="127"/>
    </location>
</feature>
<dbReference type="InterPro" id="IPR036880">
    <property type="entry name" value="Kunitz_BPTI_sf"/>
</dbReference>
<keyword evidence="5" id="KW-0732">Signal</keyword>
<evidence type="ECO:0000313" key="8">
    <source>
        <dbReference type="Proteomes" id="UP000515131"/>
    </source>
</evidence>
<keyword evidence="2" id="KW-0722">Serine protease inhibitor</keyword>
<dbReference type="GO" id="GO:0005615">
    <property type="term" value="C:extracellular space"/>
    <property type="evidence" value="ECO:0007669"/>
    <property type="project" value="TreeGrafter"/>
</dbReference>
<evidence type="ECO:0000256" key="3">
    <source>
        <dbReference type="ARBA" id="ARBA00023157"/>
    </source>
</evidence>
<dbReference type="PROSITE" id="PS00280">
    <property type="entry name" value="BPTI_KUNITZ_1"/>
    <property type="match status" value="1"/>
</dbReference>
<sequence length="241" mass="25880">MGPLGLVPVLVLFILLGRVQEPELVEGLLGKKCPENKPPCSFKEIDHCGRKKRCSGKMKCCKFNCAKKCVDPDEDVCSLPKEVGLCLALIPRWWYNKETKRCSKFTYGGCAGNNNNFQSEAVCRSICPDVCKSQGNPHSSSSQRGYVQLAPDLSWRSGSGPSGRRGTPARLTWDRGEAEQQQAEEEGDGVKAGAAGRHGSDVTLGPGGNQEPEQLPGLAQLETSCGQTLVPLLPSLLPPGA</sequence>
<dbReference type="SMART" id="SM00131">
    <property type="entry name" value="KU"/>
    <property type="match status" value="1"/>
</dbReference>
<dbReference type="RefSeq" id="XP_025788409.1">
    <property type="nucleotide sequence ID" value="XM_025932624.1"/>
</dbReference>
<feature type="domain" description="WAP" evidence="7">
    <location>
        <begin position="25"/>
        <end position="73"/>
    </location>
</feature>
<dbReference type="CDD" id="cd22611">
    <property type="entry name" value="Kunitz_eppin"/>
    <property type="match status" value="1"/>
</dbReference>
<feature type="signal peptide" evidence="5">
    <location>
        <begin position="1"/>
        <end position="21"/>
    </location>
</feature>
<feature type="chain" id="PRO_5027684736" evidence="5">
    <location>
        <begin position="22"/>
        <end position="241"/>
    </location>
</feature>
<keyword evidence="3" id="KW-1015">Disulfide bond</keyword>
<feature type="compositionally biased region" description="Low complexity" evidence="4">
    <location>
        <begin position="154"/>
        <end position="166"/>
    </location>
</feature>
<dbReference type="GO" id="GO:0004867">
    <property type="term" value="F:serine-type endopeptidase inhibitor activity"/>
    <property type="evidence" value="ECO:0007669"/>
    <property type="project" value="UniProtKB-KW"/>
</dbReference>
<dbReference type="PROSITE" id="PS51390">
    <property type="entry name" value="WAP"/>
    <property type="match status" value="1"/>
</dbReference>
<dbReference type="PROSITE" id="PS50279">
    <property type="entry name" value="BPTI_KUNITZ_2"/>
    <property type="match status" value="1"/>
</dbReference>
<keyword evidence="8" id="KW-1185">Reference proteome</keyword>
<evidence type="ECO:0000256" key="5">
    <source>
        <dbReference type="SAM" id="SignalP"/>
    </source>
</evidence>
<dbReference type="AlphaFoldDB" id="A0A6P6IKT1"/>
<dbReference type="InterPro" id="IPR036645">
    <property type="entry name" value="Elafin-like_sf"/>
</dbReference>
<dbReference type="GeneID" id="112869484"/>
<accession>A0A6P6IKT1</accession>
<dbReference type="Gene3D" id="4.10.410.10">
    <property type="entry name" value="Pancreatic trypsin inhibitor Kunitz domain"/>
    <property type="match status" value="1"/>
</dbReference>
<dbReference type="SUPFAM" id="SSF57362">
    <property type="entry name" value="BPTI-like"/>
    <property type="match status" value="1"/>
</dbReference>
<dbReference type="InterPro" id="IPR008197">
    <property type="entry name" value="WAP_dom"/>
</dbReference>
<feature type="region of interest" description="Disordered" evidence="4">
    <location>
        <begin position="152"/>
        <end position="217"/>
    </location>
</feature>
<keyword evidence="1" id="KW-0646">Protease inhibitor</keyword>
<dbReference type="PANTHER" id="PTHR46751:SF1">
    <property type="entry name" value="WAP FOUR-DISULFIDE CORE DOMAIN PROTEIN 6A"/>
    <property type="match status" value="1"/>
</dbReference>
<evidence type="ECO:0000259" key="7">
    <source>
        <dbReference type="PROSITE" id="PS51390"/>
    </source>
</evidence>
<dbReference type="InterPro" id="IPR051388">
    <property type="entry name" value="Serpin_venom_toxin"/>
</dbReference>
<dbReference type="KEGG" id="pcoo:112869484"/>
<dbReference type="PANTHER" id="PTHR46751">
    <property type="entry name" value="EPPIN"/>
    <property type="match status" value="1"/>
</dbReference>
<gene>
    <name evidence="9" type="primary">LOC112869484</name>
</gene>